<keyword evidence="5" id="KW-1185">Reference proteome</keyword>
<keyword evidence="2" id="KW-0175">Coiled coil</keyword>
<name>A0A942UWI6_9FIRM</name>
<dbReference type="NCBIfam" id="TIGR01554">
    <property type="entry name" value="major_cap_HK97"/>
    <property type="match status" value="1"/>
</dbReference>
<evidence type="ECO:0000259" key="3">
    <source>
        <dbReference type="Pfam" id="PF05065"/>
    </source>
</evidence>
<organism evidence="4 5">
    <name type="scientific">Anaeromonas frigoriresistens</name>
    <dbReference type="NCBI Taxonomy" id="2683708"/>
    <lineage>
        <taxon>Bacteria</taxon>
        <taxon>Bacillati</taxon>
        <taxon>Bacillota</taxon>
        <taxon>Tissierellia</taxon>
        <taxon>Tissierellales</taxon>
        <taxon>Thermohalobacteraceae</taxon>
        <taxon>Anaeromonas</taxon>
    </lineage>
</organism>
<dbReference type="AlphaFoldDB" id="A0A942UWI6"/>
<evidence type="ECO:0000313" key="5">
    <source>
        <dbReference type="Proteomes" id="UP000724672"/>
    </source>
</evidence>
<feature type="coiled-coil region" evidence="2">
    <location>
        <begin position="3"/>
        <end position="59"/>
    </location>
</feature>
<dbReference type="InterPro" id="IPR054612">
    <property type="entry name" value="Phage_capsid-like_C"/>
</dbReference>
<evidence type="ECO:0000313" key="4">
    <source>
        <dbReference type="EMBL" id="MBS4538211.1"/>
    </source>
</evidence>
<dbReference type="RefSeq" id="WP_203366138.1">
    <property type="nucleotide sequence ID" value="NZ_WSFT01000029.1"/>
</dbReference>
<feature type="domain" description="Phage capsid-like C-terminal" evidence="3">
    <location>
        <begin position="127"/>
        <end position="406"/>
    </location>
</feature>
<gene>
    <name evidence="4" type="ORF">GOQ27_07035</name>
</gene>
<evidence type="ECO:0000256" key="2">
    <source>
        <dbReference type="SAM" id="Coils"/>
    </source>
</evidence>
<evidence type="ECO:0000256" key="1">
    <source>
        <dbReference type="ARBA" id="ARBA00004328"/>
    </source>
</evidence>
<reference evidence="4" key="1">
    <citation type="submission" date="2019-12" db="EMBL/GenBank/DDBJ databases">
        <title>Clostridiaceae gen. nov. sp. nov., isolated from sediment in Xinjiang, China.</title>
        <authorList>
            <person name="Zhang R."/>
        </authorList>
    </citation>
    <scope>NUCLEOTIDE SEQUENCE</scope>
    <source>
        <strain evidence="4">D2Q-11</strain>
    </source>
</reference>
<comment type="caution">
    <text evidence="4">The sequence shown here is derived from an EMBL/GenBank/DDBJ whole genome shotgun (WGS) entry which is preliminary data.</text>
</comment>
<protein>
    <submittedName>
        <fullName evidence="4">Phage major capsid protein</fullName>
    </submittedName>
</protein>
<sequence length="411" mass="45516">MNKEKYLKQRNELLTEVENLINEGKIDESNAKMKEIEDLDNKYEEASKANVNMNALKDRTKGLNLENNSIKVEGGQVVDNIDNKVQQINDITNTFEYRNAFMNFCKTGEMNETLRNVNESTSTSDAGAVIPTTIMQEVIKKMESYGQIFNRVRKTNIKGGVEVPILSLKPTAKWIGENTSSDRQKTQLNTNVSFSYHGLECKIAISLLTDVTTLAIFEKTITDLIVEAMIKAMDKAIIKGTGVGQPKGITVDTRIPAEQKIELSPTEISSWKGWKTKVFAKIPLSYRAGGSFIMAAGTFEGQIDGMVDDNGQPIGRTNYGITNGPQERFGGREVILVEDDVIAPYDSAATGDIVAVFCKLSDYCINSNMQITMFRWLDHDTNQYVDKAILVADGKILDPNGVIIVKKGAAV</sequence>
<proteinExistence type="predicted"/>
<dbReference type="Pfam" id="PF05065">
    <property type="entry name" value="Phage_capsid"/>
    <property type="match status" value="1"/>
</dbReference>
<accession>A0A942UWI6</accession>
<comment type="subcellular location">
    <subcellularLocation>
        <location evidence="1">Virion</location>
    </subcellularLocation>
</comment>
<dbReference type="Proteomes" id="UP000724672">
    <property type="component" value="Unassembled WGS sequence"/>
</dbReference>
<dbReference type="InterPro" id="IPR024455">
    <property type="entry name" value="Phage_capsid"/>
</dbReference>
<dbReference type="EMBL" id="WSFT01000029">
    <property type="protein sequence ID" value="MBS4538211.1"/>
    <property type="molecule type" value="Genomic_DNA"/>
</dbReference>
<dbReference type="SUPFAM" id="SSF56563">
    <property type="entry name" value="Major capsid protein gp5"/>
    <property type="match status" value="1"/>
</dbReference>